<keyword evidence="2" id="KW-0547">Nucleotide-binding</keyword>
<dbReference type="Gene3D" id="3.40.50.300">
    <property type="entry name" value="P-loop containing nucleotide triphosphate hydrolases"/>
    <property type="match status" value="1"/>
</dbReference>
<proteinExistence type="predicted"/>
<evidence type="ECO:0000313" key="2">
    <source>
        <dbReference type="EMBL" id="NPE13275.1"/>
    </source>
</evidence>
<evidence type="ECO:0000259" key="1">
    <source>
        <dbReference type="Pfam" id="PF13304"/>
    </source>
</evidence>
<feature type="domain" description="ATPase AAA-type core" evidence="1">
    <location>
        <begin position="318"/>
        <end position="404"/>
    </location>
</feature>
<dbReference type="GO" id="GO:0005524">
    <property type="term" value="F:ATP binding"/>
    <property type="evidence" value="ECO:0007669"/>
    <property type="project" value="UniProtKB-KW"/>
</dbReference>
<keyword evidence="2" id="KW-0067">ATP-binding</keyword>
<comment type="caution">
    <text evidence="2">The sequence shown here is derived from an EMBL/GenBank/DDBJ whole genome shotgun (WGS) entry which is preliminary data.</text>
</comment>
<dbReference type="RefSeq" id="WP_172175790.1">
    <property type="nucleotide sequence ID" value="NZ_CASGKG010000019.1"/>
</dbReference>
<dbReference type="PANTHER" id="PTHR43581">
    <property type="entry name" value="ATP/GTP PHOSPHATASE"/>
    <property type="match status" value="1"/>
</dbReference>
<sequence>MLHFEVQVKQGARSDYLQSVLSPSQYPSYILVFNDDWSDYNCYTWFSLFRFQSRNDKSFIGELKIMRRNESNTYDALDKRFDEPLADDFCSLGISPNYYSEFCEKILDIDERHEVLYFLRDCAWNSQIYELFVDDEIFNKSLLRDMSSEKALRDGKFILAGKNSKEAYSFKFAFSYCQDDETIWDVHFDYKNPDFMRCIGLIGENGIGKTRMLSKMVEELVDTEENVLTQTLFNSCLVLCSTPLDKYPLPKIQGNRIPYERYSLEQDTEETECKLIETARRILNRPRWNNMELREGFMEKLAMYFGGTTDNIYKVQEEEDKEIWTVNKEEISRLVTNLSSGELHTLLLLSHIYANIHLSSLLVIDEPEVHLHPSIIKDFMIFLCDILADFQSFAIVATHTPLIVREIANTNVFLMRRNDGGILQIGTVPFDTFGEDTTRLFQNIFGYDEADSYFIKVVKELRNNIMSYDEIVDYLEQYMQLSFNSKLLIRDICSK</sequence>
<dbReference type="InterPro" id="IPR003959">
    <property type="entry name" value="ATPase_AAA_core"/>
</dbReference>
<organism evidence="2 3">
    <name type="scientific">Xylanibacter rodentium</name>
    <dbReference type="NCBI Taxonomy" id="2736289"/>
    <lineage>
        <taxon>Bacteria</taxon>
        <taxon>Pseudomonadati</taxon>
        <taxon>Bacteroidota</taxon>
        <taxon>Bacteroidia</taxon>
        <taxon>Bacteroidales</taxon>
        <taxon>Prevotellaceae</taxon>
        <taxon>Xylanibacter</taxon>
    </lineage>
</organism>
<dbReference type="InterPro" id="IPR027417">
    <property type="entry name" value="P-loop_NTPase"/>
</dbReference>
<dbReference type="InterPro" id="IPR051396">
    <property type="entry name" value="Bact_Antivir_Def_Nuclease"/>
</dbReference>
<accession>A0ABX2AS88</accession>
<gene>
    <name evidence="2" type="ORF">HPS55_02855</name>
</gene>
<name>A0ABX2AS88_9BACT</name>
<protein>
    <submittedName>
        <fullName evidence="2">ATP-binding protein</fullName>
    </submittedName>
</protein>
<dbReference type="GeneID" id="82156697"/>
<dbReference type="SUPFAM" id="SSF52540">
    <property type="entry name" value="P-loop containing nucleoside triphosphate hydrolases"/>
    <property type="match status" value="1"/>
</dbReference>
<dbReference type="PANTHER" id="PTHR43581:SF2">
    <property type="entry name" value="EXCINUCLEASE ATPASE SUBUNIT"/>
    <property type="match status" value="1"/>
</dbReference>
<dbReference type="Proteomes" id="UP001193734">
    <property type="component" value="Unassembled WGS sequence"/>
</dbReference>
<dbReference type="Pfam" id="PF13304">
    <property type="entry name" value="AAA_21"/>
    <property type="match status" value="1"/>
</dbReference>
<dbReference type="EMBL" id="JABKKE010000003">
    <property type="protein sequence ID" value="NPE13275.1"/>
    <property type="molecule type" value="Genomic_DNA"/>
</dbReference>
<evidence type="ECO:0000313" key="3">
    <source>
        <dbReference type="Proteomes" id="UP001193734"/>
    </source>
</evidence>
<reference evidence="2 3" key="1">
    <citation type="submission" date="2020-05" db="EMBL/GenBank/DDBJ databases">
        <title>Distinct polysaccharide utilization as determinants for interspecies competition between intestinal Prevotella spp.</title>
        <authorList>
            <person name="Galvez E.J.C."/>
            <person name="Iljazovic A."/>
            <person name="Strowig T."/>
        </authorList>
    </citation>
    <scope>NUCLEOTIDE SEQUENCE [LARGE SCALE GENOMIC DNA]</scope>
    <source>
        <strain evidence="2 3">PROD</strain>
    </source>
</reference>
<keyword evidence="3" id="KW-1185">Reference proteome</keyword>